<evidence type="ECO:0000313" key="2">
    <source>
        <dbReference type="Proteomes" id="UP000053647"/>
    </source>
</evidence>
<gene>
    <name evidence="1" type="ORF">PAXINDRAFT_20068</name>
</gene>
<dbReference type="HOGENOM" id="CLU_2498494_0_0_1"/>
<dbReference type="OrthoDB" id="2661839at2759"/>
<reference evidence="2" key="2">
    <citation type="submission" date="2015-01" db="EMBL/GenBank/DDBJ databases">
        <title>Evolutionary Origins and Diversification of the Mycorrhizal Mutualists.</title>
        <authorList>
            <consortium name="DOE Joint Genome Institute"/>
            <consortium name="Mycorrhizal Genomics Consortium"/>
            <person name="Kohler A."/>
            <person name="Kuo A."/>
            <person name="Nagy L.G."/>
            <person name="Floudas D."/>
            <person name="Copeland A."/>
            <person name="Barry K.W."/>
            <person name="Cichocki N."/>
            <person name="Veneault-Fourrey C."/>
            <person name="LaButti K."/>
            <person name="Lindquist E.A."/>
            <person name="Lipzen A."/>
            <person name="Lundell T."/>
            <person name="Morin E."/>
            <person name="Murat C."/>
            <person name="Riley R."/>
            <person name="Ohm R."/>
            <person name="Sun H."/>
            <person name="Tunlid A."/>
            <person name="Henrissat B."/>
            <person name="Grigoriev I.V."/>
            <person name="Hibbett D.S."/>
            <person name="Martin F."/>
        </authorList>
    </citation>
    <scope>NUCLEOTIDE SEQUENCE [LARGE SCALE GENOMIC DNA]</scope>
    <source>
        <strain evidence="2">ATCC 200175</strain>
    </source>
</reference>
<evidence type="ECO:0000313" key="1">
    <source>
        <dbReference type="EMBL" id="KIJ06733.1"/>
    </source>
</evidence>
<reference evidence="1 2" key="1">
    <citation type="submission" date="2014-06" db="EMBL/GenBank/DDBJ databases">
        <authorList>
            <consortium name="DOE Joint Genome Institute"/>
            <person name="Kuo A."/>
            <person name="Kohler A."/>
            <person name="Nagy L.G."/>
            <person name="Floudas D."/>
            <person name="Copeland A."/>
            <person name="Barry K.W."/>
            <person name="Cichocki N."/>
            <person name="Veneault-Fourrey C."/>
            <person name="LaButti K."/>
            <person name="Lindquist E.A."/>
            <person name="Lipzen A."/>
            <person name="Lundell T."/>
            <person name="Morin E."/>
            <person name="Murat C."/>
            <person name="Sun H."/>
            <person name="Tunlid A."/>
            <person name="Henrissat B."/>
            <person name="Grigoriev I.V."/>
            <person name="Hibbett D.S."/>
            <person name="Martin F."/>
            <person name="Nordberg H.P."/>
            <person name="Cantor M.N."/>
            <person name="Hua S.X."/>
        </authorList>
    </citation>
    <scope>NUCLEOTIDE SEQUENCE [LARGE SCALE GENOMIC DNA]</scope>
    <source>
        <strain evidence="1 2">ATCC 200175</strain>
    </source>
</reference>
<protein>
    <submittedName>
        <fullName evidence="1">Uncharacterized protein</fullName>
    </submittedName>
</protein>
<sequence length="86" mass="9891">MSAGAQRMECSGVHIIFPINLFFMSADKLFGPITTLWRPGEPVKNIPWTTFTFKTSDWERINETCIIISDANRIQHIFSHQHQATL</sequence>
<keyword evidence="2" id="KW-1185">Reference proteome</keyword>
<name>A0A0C9T607_PAXIN</name>
<accession>A0A0C9T607</accession>
<organism evidence="1 2">
    <name type="scientific">Paxillus involutus ATCC 200175</name>
    <dbReference type="NCBI Taxonomy" id="664439"/>
    <lineage>
        <taxon>Eukaryota</taxon>
        <taxon>Fungi</taxon>
        <taxon>Dikarya</taxon>
        <taxon>Basidiomycota</taxon>
        <taxon>Agaricomycotina</taxon>
        <taxon>Agaricomycetes</taxon>
        <taxon>Agaricomycetidae</taxon>
        <taxon>Boletales</taxon>
        <taxon>Paxilineae</taxon>
        <taxon>Paxillaceae</taxon>
        <taxon>Paxillus</taxon>
    </lineage>
</organism>
<dbReference type="EMBL" id="KN820185">
    <property type="protein sequence ID" value="KIJ06733.1"/>
    <property type="molecule type" value="Genomic_DNA"/>
</dbReference>
<proteinExistence type="predicted"/>
<dbReference type="Proteomes" id="UP000053647">
    <property type="component" value="Unassembled WGS sequence"/>
</dbReference>
<dbReference type="AlphaFoldDB" id="A0A0C9T607"/>